<dbReference type="Proteomes" id="UP001338309">
    <property type="component" value="Unassembled WGS sequence"/>
</dbReference>
<protein>
    <submittedName>
        <fullName evidence="5">Glycosyltransferase family A protein</fullName>
    </submittedName>
</protein>
<keyword evidence="6" id="KW-1185">Reference proteome</keyword>
<dbReference type="RefSeq" id="WP_338222560.1">
    <property type="nucleotide sequence ID" value="NZ_BTPD01000001.1"/>
</dbReference>
<keyword evidence="2" id="KW-0328">Glycosyltransferase</keyword>
<feature type="domain" description="Glycosyltransferase 2-like" evidence="4">
    <location>
        <begin position="4"/>
        <end position="141"/>
    </location>
</feature>
<evidence type="ECO:0000313" key="5">
    <source>
        <dbReference type="EMBL" id="GMQ27758.1"/>
    </source>
</evidence>
<evidence type="ECO:0000256" key="2">
    <source>
        <dbReference type="ARBA" id="ARBA00022676"/>
    </source>
</evidence>
<sequence>MKFCVIVPIYNEGKFLLTFLNSIISQTILLDKVICVDDNSTDNSAEIVKEFSKRFSFIQYLFHKSGDYKVQGKKVINAFNFGLNTIDLNEFDTITKMDADLELPVDYFEKIFTAFQMDNKIGVAGGRILEFKDGVWSSTVQADYHIRGALKTYRVSCFKEIGGLQPVLGWDGLDEMNAMYLGWKTRIIDSDVKHFRPASSDYNKFDMAFKIGYANYANGSNISLTLIRFLTKSFRFKSFSYGFYFLKGYFTSYYSKSPKNVDNGLAKFINNFHLKRIFKLK</sequence>
<dbReference type="CDD" id="cd00761">
    <property type="entry name" value="Glyco_tranf_GTA_type"/>
    <property type="match status" value="1"/>
</dbReference>
<reference evidence="5 6" key="1">
    <citation type="submission" date="2023-08" db="EMBL/GenBank/DDBJ databases">
        <title>Draft genome sequence of Algoriphagus confluentis.</title>
        <authorList>
            <person name="Takatani N."/>
            <person name="Hosokawa M."/>
            <person name="Sawabe T."/>
        </authorList>
    </citation>
    <scope>NUCLEOTIDE SEQUENCE [LARGE SCALE GENOMIC DNA]</scope>
    <source>
        <strain evidence="5 6">NBRC 111222</strain>
    </source>
</reference>
<comment type="caution">
    <text evidence="5">The sequence shown here is derived from an EMBL/GenBank/DDBJ whole genome shotgun (WGS) entry which is preliminary data.</text>
</comment>
<dbReference type="InterPro" id="IPR029044">
    <property type="entry name" value="Nucleotide-diphossugar_trans"/>
</dbReference>
<dbReference type="PANTHER" id="PTHR43630:SF1">
    <property type="entry name" value="POLY-BETA-1,6-N-ACETYL-D-GLUCOSAMINE SYNTHASE"/>
    <property type="match status" value="1"/>
</dbReference>
<dbReference type="Pfam" id="PF00535">
    <property type="entry name" value="Glycos_transf_2"/>
    <property type="match status" value="1"/>
</dbReference>
<organism evidence="5 6">
    <name type="scientific">Algoriphagus confluentis</name>
    <dbReference type="NCBI Taxonomy" id="1697556"/>
    <lineage>
        <taxon>Bacteria</taxon>
        <taxon>Pseudomonadati</taxon>
        <taxon>Bacteroidota</taxon>
        <taxon>Cytophagia</taxon>
        <taxon>Cytophagales</taxon>
        <taxon>Cyclobacteriaceae</taxon>
        <taxon>Algoriphagus</taxon>
    </lineage>
</organism>
<keyword evidence="3" id="KW-0808">Transferase</keyword>
<proteinExistence type="inferred from homology"/>
<accession>A0ABQ6PKQ2</accession>
<evidence type="ECO:0000259" key="4">
    <source>
        <dbReference type="Pfam" id="PF00535"/>
    </source>
</evidence>
<dbReference type="Gene3D" id="3.90.550.10">
    <property type="entry name" value="Spore Coat Polysaccharide Biosynthesis Protein SpsA, Chain A"/>
    <property type="match status" value="1"/>
</dbReference>
<gene>
    <name evidence="5" type="ORF">Aconfl_04000</name>
</gene>
<evidence type="ECO:0000256" key="1">
    <source>
        <dbReference type="ARBA" id="ARBA00006739"/>
    </source>
</evidence>
<dbReference type="InterPro" id="IPR001173">
    <property type="entry name" value="Glyco_trans_2-like"/>
</dbReference>
<comment type="similarity">
    <text evidence="1">Belongs to the glycosyltransferase 2 family.</text>
</comment>
<dbReference type="PANTHER" id="PTHR43630">
    <property type="entry name" value="POLY-BETA-1,6-N-ACETYL-D-GLUCOSAMINE SYNTHASE"/>
    <property type="match status" value="1"/>
</dbReference>
<evidence type="ECO:0000256" key="3">
    <source>
        <dbReference type="ARBA" id="ARBA00022679"/>
    </source>
</evidence>
<name>A0ABQ6PKQ2_9BACT</name>
<dbReference type="SUPFAM" id="SSF53448">
    <property type="entry name" value="Nucleotide-diphospho-sugar transferases"/>
    <property type="match status" value="1"/>
</dbReference>
<evidence type="ECO:0000313" key="6">
    <source>
        <dbReference type="Proteomes" id="UP001338309"/>
    </source>
</evidence>
<dbReference type="EMBL" id="BTPD01000001">
    <property type="protein sequence ID" value="GMQ27758.1"/>
    <property type="molecule type" value="Genomic_DNA"/>
</dbReference>